<organism evidence="2 3">
    <name type="scientific">Cochliobolus heterostrophus (strain C5 / ATCC 48332 / race O)</name>
    <name type="common">Southern corn leaf blight fungus</name>
    <name type="synonym">Bipolaris maydis</name>
    <dbReference type="NCBI Taxonomy" id="701091"/>
    <lineage>
        <taxon>Eukaryota</taxon>
        <taxon>Fungi</taxon>
        <taxon>Dikarya</taxon>
        <taxon>Ascomycota</taxon>
        <taxon>Pezizomycotina</taxon>
        <taxon>Dothideomycetes</taxon>
        <taxon>Pleosporomycetidae</taxon>
        <taxon>Pleosporales</taxon>
        <taxon>Pleosporineae</taxon>
        <taxon>Pleosporaceae</taxon>
        <taxon>Bipolaris</taxon>
    </lineage>
</organism>
<proteinExistence type="predicted"/>
<name>M2TVE8_COCH5</name>
<feature type="region of interest" description="Disordered" evidence="1">
    <location>
        <begin position="73"/>
        <end position="93"/>
    </location>
</feature>
<sequence length="93" mass="10019">MVGIPYLSAKCKISNVAIKTMALSTCIRQDFAMSCAISDIRLQRTGIPSVFLPSKMRHCEACCDGGDFLGTISGGSNLSQNGKRSSTRHLARH</sequence>
<protein>
    <submittedName>
        <fullName evidence="2">Uncharacterized protein</fullName>
    </submittedName>
</protein>
<accession>M2TVE8</accession>
<reference evidence="3" key="2">
    <citation type="journal article" date="2013" name="PLoS Genet.">
        <title>Comparative genome structure, secondary metabolite, and effector coding capacity across Cochliobolus pathogens.</title>
        <authorList>
            <person name="Condon B.J."/>
            <person name="Leng Y."/>
            <person name="Wu D."/>
            <person name="Bushley K.E."/>
            <person name="Ohm R.A."/>
            <person name="Otillar R."/>
            <person name="Martin J."/>
            <person name="Schackwitz W."/>
            <person name="Grimwood J."/>
            <person name="MohdZainudin N."/>
            <person name="Xue C."/>
            <person name="Wang R."/>
            <person name="Manning V.A."/>
            <person name="Dhillon B."/>
            <person name="Tu Z.J."/>
            <person name="Steffenson B.J."/>
            <person name="Salamov A."/>
            <person name="Sun H."/>
            <person name="Lowry S."/>
            <person name="LaButti K."/>
            <person name="Han J."/>
            <person name="Copeland A."/>
            <person name="Lindquist E."/>
            <person name="Barry K."/>
            <person name="Schmutz J."/>
            <person name="Baker S.E."/>
            <person name="Ciuffetti L.M."/>
            <person name="Grigoriev I.V."/>
            <person name="Zhong S."/>
            <person name="Turgeon B.G."/>
        </authorList>
    </citation>
    <scope>NUCLEOTIDE SEQUENCE [LARGE SCALE GENOMIC DNA]</scope>
    <source>
        <strain evidence="3">C5 / ATCC 48332 / race O</strain>
    </source>
</reference>
<feature type="compositionally biased region" description="Polar residues" evidence="1">
    <location>
        <begin position="74"/>
        <end position="84"/>
    </location>
</feature>
<dbReference type="HOGENOM" id="CLU_2399496_0_0_1"/>
<dbReference type="AlphaFoldDB" id="M2TVE8"/>
<dbReference type="EMBL" id="KB445587">
    <property type="protein sequence ID" value="EMD85731.1"/>
    <property type="molecule type" value="Genomic_DNA"/>
</dbReference>
<evidence type="ECO:0000256" key="1">
    <source>
        <dbReference type="SAM" id="MobiDB-lite"/>
    </source>
</evidence>
<evidence type="ECO:0000313" key="2">
    <source>
        <dbReference type="EMBL" id="EMD85731.1"/>
    </source>
</evidence>
<keyword evidence="3" id="KW-1185">Reference proteome</keyword>
<evidence type="ECO:0000313" key="3">
    <source>
        <dbReference type="Proteomes" id="UP000016936"/>
    </source>
</evidence>
<gene>
    <name evidence="2" type="ORF">COCHEDRAFT_1161141</name>
</gene>
<dbReference type="Proteomes" id="UP000016936">
    <property type="component" value="Unassembled WGS sequence"/>
</dbReference>
<reference evidence="2 3" key="1">
    <citation type="journal article" date="2012" name="PLoS Pathog.">
        <title>Diverse lifestyles and strategies of plant pathogenesis encoded in the genomes of eighteen Dothideomycetes fungi.</title>
        <authorList>
            <person name="Ohm R.A."/>
            <person name="Feau N."/>
            <person name="Henrissat B."/>
            <person name="Schoch C.L."/>
            <person name="Horwitz B.A."/>
            <person name="Barry K.W."/>
            <person name="Condon B.J."/>
            <person name="Copeland A.C."/>
            <person name="Dhillon B."/>
            <person name="Glaser F."/>
            <person name="Hesse C.N."/>
            <person name="Kosti I."/>
            <person name="LaButti K."/>
            <person name="Lindquist E.A."/>
            <person name="Lucas S."/>
            <person name="Salamov A.A."/>
            <person name="Bradshaw R.E."/>
            <person name="Ciuffetti L."/>
            <person name="Hamelin R.C."/>
            <person name="Kema G.H.J."/>
            <person name="Lawrence C."/>
            <person name="Scott J.A."/>
            <person name="Spatafora J.W."/>
            <person name="Turgeon B.G."/>
            <person name="de Wit P.J.G.M."/>
            <person name="Zhong S."/>
            <person name="Goodwin S.B."/>
            <person name="Grigoriev I.V."/>
        </authorList>
    </citation>
    <scope>NUCLEOTIDE SEQUENCE [LARGE SCALE GENOMIC DNA]</scope>
    <source>
        <strain evidence="3">C5 / ATCC 48332 / race O</strain>
    </source>
</reference>